<dbReference type="Proteomes" id="UP000553193">
    <property type="component" value="Unassembled WGS sequence"/>
</dbReference>
<accession>A0A840AB11</accession>
<dbReference type="AlphaFoldDB" id="A0A840AB11"/>
<dbReference type="PANTHER" id="PTHR42928:SF5">
    <property type="entry name" value="BLR1237 PROTEIN"/>
    <property type="match status" value="1"/>
</dbReference>
<dbReference type="InterPro" id="IPR042100">
    <property type="entry name" value="Bug_dom1"/>
</dbReference>
<dbReference type="CDD" id="cd07012">
    <property type="entry name" value="PBP2_Bug_TTT"/>
    <property type="match status" value="1"/>
</dbReference>
<dbReference type="InterPro" id="IPR005064">
    <property type="entry name" value="BUG"/>
</dbReference>
<comment type="caution">
    <text evidence="2">The sequence shown here is derived from an EMBL/GenBank/DDBJ whole genome shotgun (WGS) entry which is preliminary data.</text>
</comment>
<reference evidence="2 3" key="1">
    <citation type="submission" date="2020-08" db="EMBL/GenBank/DDBJ databases">
        <title>Genomic Encyclopedia of Type Strains, Phase IV (KMG-IV): sequencing the most valuable type-strain genomes for metagenomic binning, comparative biology and taxonomic classification.</title>
        <authorList>
            <person name="Goeker M."/>
        </authorList>
    </citation>
    <scope>NUCLEOTIDE SEQUENCE [LARGE SCALE GENOMIC DNA]</scope>
    <source>
        <strain evidence="2 3">DSM 19979</strain>
    </source>
</reference>
<dbReference type="PIRSF" id="PIRSF017082">
    <property type="entry name" value="YflP"/>
    <property type="match status" value="1"/>
</dbReference>
<gene>
    <name evidence="2" type="ORF">GGQ83_000880</name>
</gene>
<evidence type="ECO:0000256" key="1">
    <source>
        <dbReference type="ARBA" id="ARBA00006987"/>
    </source>
</evidence>
<dbReference type="Pfam" id="PF03401">
    <property type="entry name" value="TctC"/>
    <property type="match status" value="1"/>
</dbReference>
<keyword evidence="3" id="KW-1185">Reference proteome</keyword>
<sequence>MTIIRAGGISRRGTFMLGAAGAASLATPAIGQSPFPNRPIRLICPWTPGGSTDMQMRAIAEIASRKLGQPISIENRPGAGGVIGPQAVAQAQPDGYTLGQLPISVFRHPQMVQRPLFNPLEDFTYVIHLTGYLFGTVVRADSPIRTHQELIERAKAQPGRLSYGSPGVGTSLHITMEQIALAADAEFLHVPFRGFAENIAALLGGQIDVLADSSGWAPLALDGRVRVLAVWGRERAKRFPDVPTLQEVGVPVVSASPYGFGGPKGIPAEIVAKLHDAFKEALEDRAHLDVLDRYDMLPWYMNSEDYAAFARRTFEEEGVMIRRLNLRI</sequence>
<dbReference type="PANTHER" id="PTHR42928">
    <property type="entry name" value="TRICARBOXYLATE-BINDING PROTEIN"/>
    <property type="match status" value="1"/>
</dbReference>
<organism evidence="2 3">
    <name type="scientific">Roseococcus suduntuyensis</name>
    <dbReference type="NCBI Taxonomy" id="455361"/>
    <lineage>
        <taxon>Bacteria</taxon>
        <taxon>Pseudomonadati</taxon>
        <taxon>Pseudomonadota</taxon>
        <taxon>Alphaproteobacteria</taxon>
        <taxon>Acetobacterales</taxon>
        <taxon>Roseomonadaceae</taxon>
        <taxon>Roseococcus</taxon>
    </lineage>
</organism>
<protein>
    <submittedName>
        <fullName evidence="2">Tripartite-type tricarboxylate transporter receptor subunit TctC</fullName>
    </submittedName>
</protein>
<comment type="similarity">
    <text evidence="1">Belongs to the UPF0065 (bug) family.</text>
</comment>
<proteinExistence type="inferred from homology"/>
<dbReference type="Gene3D" id="3.40.190.150">
    <property type="entry name" value="Bordetella uptake gene, domain 1"/>
    <property type="match status" value="1"/>
</dbReference>
<keyword evidence="2" id="KW-0675">Receptor</keyword>
<dbReference type="SUPFAM" id="SSF53850">
    <property type="entry name" value="Periplasmic binding protein-like II"/>
    <property type="match status" value="1"/>
</dbReference>
<evidence type="ECO:0000313" key="2">
    <source>
        <dbReference type="EMBL" id="MBB3897454.1"/>
    </source>
</evidence>
<dbReference type="Gene3D" id="3.40.190.10">
    <property type="entry name" value="Periplasmic binding protein-like II"/>
    <property type="match status" value="1"/>
</dbReference>
<evidence type="ECO:0000313" key="3">
    <source>
        <dbReference type="Proteomes" id="UP000553193"/>
    </source>
</evidence>
<dbReference type="RefSeq" id="WP_184382369.1">
    <property type="nucleotide sequence ID" value="NZ_JACIDJ010000001.1"/>
</dbReference>
<dbReference type="EMBL" id="JACIDJ010000001">
    <property type="protein sequence ID" value="MBB3897454.1"/>
    <property type="molecule type" value="Genomic_DNA"/>
</dbReference>
<name>A0A840AB11_9PROT</name>